<feature type="transmembrane region" description="Helical" evidence="8">
    <location>
        <begin position="81"/>
        <end position="101"/>
    </location>
</feature>
<accession>A0ABW9GBZ1</accession>
<dbReference type="EMBL" id="JBEQCT010000012">
    <property type="protein sequence ID" value="MFM2486834.1"/>
    <property type="molecule type" value="Genomic_DNA"/>
</dbReference>
<feature type="domain" description="ArnT-like N-terminal" evidence="9">
    <location>
        <begin position="10"/>
        <end position="237"/>
    </location>
</feature>
<evidence type="ECO:0000256" key="6">
    <source>
        <dbReference type="ARBA" id="ARBA00022989"/>
    </source>
</evidence>
<protein>
    <submittedName>
        <fullName evidence="10">Lipid IV(A) 4-amino-4-deoxy-L-arabinosyltransferase</fullName>
        <ecNumber evidence="10">2.4.2.43</ecNumber>
    </submittedName>
</protein>
<evidence type="ECO:0000256" key="5">
    <source>
        <dbReference type="ARBA" id="ARBA00022692"/>
    </source>
</evidence>
<keyword evidence="2" id="KW-1003">Cell membrane</keyword>
<dbReference type="InterPro" id="IPR050297">
    <property type="entry name" value="LipidA_mod_glycosyltrf_83"/>
</dbReference>
<keyword evidence="5 8" id="KW-0812">Transmembrane</keyword>
<organism evidence="10 11">
    <name type="scientific">Celerinatantimonas yamalensis</name>
    <dbReference type="NCBI Taxonomy" id="559956"/>
    <lineage>
        <taxon>Bacteria</taxon>
        <taxon>Pseudomonadati</taxon>
        <taxon>Pseudomonadota</taxon>
        <taxon>Gammaproteobacteria</taxon>
        <taxon>Celerinatantimonadaceae</taxon>
        <taxon>Celerinatantimonas</taxon>
    </lineage>
</organism>
<evidence type="ECO:0000256" key="4">
    <source>
        <dbReference type="ARBA" id="ARBA00022679"/>
    </source>
</evidence>
<feature type="transmembrane region" description="Helical" evidence="8">
    <location>
        <begin position="291"/>
        <end position="309"/>
    </location>
</feature>
<evidence type="ECO:0000256" key="8">
    <source>
        <dbReference type="SAM" id="Phobius"/>
    </source>
</evidence>
<keyword evidence="6 8" id="KW-1133">Transmembrane helix</keyword>
<evidence type="ECO:0000256" key="2">
    <source>
        <dbReference type="ARBA" id="ARBA00022475"/>
    </source>
</evidence>
<dbReference type="PANTHER" id="PTHR33908">
    <property type="entry name" value="MANNOSYLTRANSFERASE YKCB-RELATED"/>
    <property type="match status" value="1"/>
</dbReference>
<comment type="caution">
    <text evidence="10">The sequence shown here is derived from an EMBL/GenBank/DDBJ whole genome shotgun (WGS) entry which is preliminary data.</text>
</comment>
<dbReference type="Proteomes" id="UP001629953">
    <property type="component" value="Unassembled WGS sequence"/>
</dbReference>
<dbReference type="EC" id="2.4.2.43" evidence="10"/>
<dbReference type="Pfam" id="PF02366">
    <property type="entry name" value="PMT"/>
    <property type="match status" value="1"/>
</dbReference>
<dbReference type="InterPro" id="IPR003342">
    <property type="entry name" value="ArnT-like_N"/>
</dbReference>
<reference evidence="10 11" key="1">
    <citation type="journal article" date="2013" name="Int. J. Syst. Evol. Microbiol.">
        <title>Celerinatantimonas yamalensis sp. nov., a cold-adapted diazotrophic bacterium from a cold permafrost brine.</title>
        <authorList>
            <person name="Shcherbakova V."/>
            <person name="Chuvilskaya N."/>
            <person name="Rivkina E."/>
            <person name="Demidov N."/>
            <person name="Uchaeva V."/>
            <person name="Suetin S."/>
            <person name="Suzina N."/>
            <person name="Gilichinsky D."/>
        </authorList>
    </citation>
    <scope>NUCLEOTIDE SEQUENCE [LARGE SCALE GENOMIC DNA]</scope>
    <source>
        <strain evidence="10 11">C7</strain>
    </source>
</reference>
<evidence type="ECO:0000259" key="9">
    <source>
        <dbReference type="Pfam" id="PF02366"/>
    </source>
</evidence>
<feature type="transmembrane region" description="Helical" evidence="8">
    <location>
        <begin position="113"/>
        <end position="131"/>
    </location>
</feature>
<evidence type="ECO:0000313" key="10">
    <source>
        <dbReference type="EMBL" id="MFM2486834.1"/>
    </source>
</evidence>
<comment type="subcellular location">
    <subcellularLocation>
        <location evidence="1">Cell membrane</location>
        <topology evidence="1">Multi-pass membrane protein</topology>
    </subcellularLocation>
</comment>
<feature type="transmembrane region" description="Helical" evidence="8">
    <location>
        <begin position="7"/>
        <end position="28"/>
    </location>
</feature>
<dbReference type="GO" id="GO:0103015">
    <property type="term" value="F:4-amino-4-deoxy-L-arabinose transferase activity"/>
    <property type="evidence" value="ECO:0007669"/>
    <property type="project" value="UniProtKB-EC"/>
</dbReference>
<feature type="transmembrane region" description="Helical" evidence="8">
    <location>
        <begin position="315"/>
        <end position="336"/>
    </location>
</feature>
<keyword evidence="4 10" id="KW-0808">Transferase</keyword>
<evidence type="ECO:0000313" key="11">
    <source>
        <dbReference type="Proteomes" id="UP001629953"/>
    </source>
</evidence>
<evidence type="ECO:0000256" key="7">
    <source>
        <dbReference type="ARBA" id="ARBA00023136"/>
    </source>
</evidence>
<name>A0ABW9GBZ1_9GAMM</name>
<feature type="transmembrane region" description="Helical" evidence="8">
    <location>
        <begin position="204"/>
        <end position="230"/>
    </location>
</feature>
<feature type="transmembrane region" description="Helical" evidence="8">
    <location>
        <begin position="165"/>
        <end position="192"/>
    </location>
</feature>
<keyword evidence="3 10" id="KW-0328">Glycosyltransferase</keyword>
<dbReference type="PANTHER" id="PTHR33908:SF3">
    <property type="entry name" value="UNDECAPRENYL PHOSPHATE-ALPHA-4-AMINO-4-DEOXY-L-ARABINOSE ARABINOSYL TRANSFERASE"/>
    <property type="match status" value="1"/>
</dbReference>
<feature type="transmembrane region" description="Helical" evidence="8">
    <location>
        <begin position="380"/>
        <end position="400"/>
    </location>
</feature>
<keyword evidence="11" id="KW-1185">Reference proteome</keyword>
<sequence>MRRIENKWVLLIGFIALYLLPLGMHPFWMPDETRYAEISREMISGSSWIVPHFMGMHYFEKPVLGYWMNNLGQLIFGHTNFAARIAPALSIGLTALILYLFVVKALKNEGKAFYSTLVYLTCPLVFGVGTYNTLDSQLTLWMSAAFASFYYAMSSQTRRQLLGRYALFGLFCGAAFMTKGFVGLAMLVIAIIPFMTMIRRLPQVLIYGWIAMLAAILISLPWAIAVAIHAPDYWNFFFWNENIRRFAANNAQHIHPFWFYIPLLLPATMPWCFLAPSAIKKSLGDPTHRSFFLYQACCFVLPLILLSIAKGKLLTYILPLFMPLAILIGCGLYELIKSNSRVLRVTAWINVGLGILLGVALLVAQSGWVGKGTLYHSAETSGFVLGLAIFIWWAVVPLIGLKRGKNIAHYLAAVPLALFFCIPFALPSKVVNSKLPQVFYTQYLTMIKPNAWVVTNSVSLIGDIGWQLDRSDIDLLNSYGELHYGVKHSAKKRYYTYAQFADALAIRRQHQQVVLAMHANANDELFSKLPAPTLKFNDGRFYLYIYQQHP</sequence>
<gene>
    <name evidence="10" type="primary">arnT</name>
    <name evidence="10" type="ORF">ABUE30_17520</name>
</gene>
<feature type="transmembrane region" description="Helical" evidence="8">
    <location>
        <begin position="348"/>
        <end position="368"/>
    </location>
</feature>
<evidence type="ECO:0000256" key="1">
    <source>
        <dbReference type="ARBA" id="ARBA00004651"/>
    </source>
</evidence>
<dbReference type="NCBIfam" id="NF009784">
    <property type="entry name" value="PRK13279.1"/>
    <property type="match status" value="1"/>
</dbReference>
<evidence type="ECO:0000256" key="3">
    <source>
        <dbReference type="ARBA" id="ARBA00022676"/>
    </source>
</evidence>
<feature type="transmembrane region" description="Helical" evidence="8">
    <location>
        <begin position="407"/>
        <end position="426"/>
    </location>
</feature>
<feature type="transmembrane region" description="Helical" evidence="8">
    <location>
        <begin position="257"/>
        <end position="279"/>
    </location>
</feature>
<proteinExistence type="predicted"/>
<keyword evidence="7 8" id="KW-0472">Membrane</keyword>
<dbReference type="RefSeq" id="WP_408625134.1">
    <property type="nucleotide sequence ID" value="NZ_JBEQCT010000012.1"/>
</dbReference>